<keyword evidence="2" id="KW-1185">Reference proteome</keyword>
<dbReference type="HOGENOM" id="CLU_219114_0_0_10"/>
<proteinExistence type="predicted"/>
<protein>
    <submittedName>
        <fullName evidence="1">Tyrosine type site-specific recombinase</fullName>
    </submittedName>
</protein>
<evidence type="ECO:0000313" key="1">
    <source>
        <dbReference type="EMBL" id="CDN32695.1"/>
    </source>
</evidence>
<gene>
    <name evidence="1" type="ORF">BN938_2625</name>
</gene>
<organism evidence="1 2">
    <name type="scientific">Mucinivorans hirudinis</name>
    <dbReference type="NCBI Taxonomy" id="1433126"/>
    <lineage>
        <taxon>Bacteria</taxon>
        <taxon>Pseudomonadati</taxon>
        <taxon>Bacteroidota</taxon>
        <taxon>Bacteroidia</taxon>
        <taxon>Bacteroidales</taxon>
        <taxon>Rikenellaceae</taxon>
        <taxon>Mucinivorans</taxon>
    </lineage>
</organism>
<dbReference type="AlphaFoldDB" id="A0A060RAM7"/>
<dbReference type="KEGG" id="rbc:BN938_2625"/>
<name>A0A060RAM7_9BACT</name>
<sequence length="41" mass="4687">MLGHSTIKSTRIYAQISYEKVDSDMKRLAKSIKGKYQLANL</sequence>
<dbReference type="Proteomes" id="UP000027616">
    <property type="component" value="Chromosome I"/>
</dbReference>
<accession>A0A060RAM7</accession>
<dbReference type="STRING" id="1433126.BN938_2625"/>
<evidence type="ECO:0000313" key="2">
    <source>
        <dbReference type="Proteomes" id="UP000027616"/>
    </source>
</evidence>
<reference evidence="1 2" key="1">
    <citation type="journal article" date="2015" name="Genome Announc.">
        <title>Complete Genome Sequence of the Novel Leech Symbiont Mucinivorans hirudinis M3T.</title>
        <authorList>
            <person name="Nelson M.C."/>
            <person name="Bomar L."/>
            <person name="Graf J."/>
        </authorList>
    </citation>
    <scope>NUCLEOTIDE SEQUENCE [LARGE SCALE GENOMIC DNA]</scope>
    <source>
        <strain evidence="2">M3</strain>
    </source>
</reference>
<dbReference type="EMBL" id="HG934468">
    <property type="protein sequence ID" value="CDN32695.1"/>
    <property type="molecule type" value="Genomic_DNA"/>
</dbReference>